<evidence type="ECO:0000313" key="2">
    <source>
        <dbReference type="EMBL" id="MBB4935593.1"/>
    </source>
</evidence>
<evidence type="ECO:0000313" key="3">
    <source>
        <dbReference type="Proteomes" id="UP000523007"/>
    </source>
</evidence>
<proteinExistence type="predicted"/>
<keyword evidence="1" id="KW-0812">Transmembrane</keyword>
<feature type="transmembrane region" description="Helical" evidence="1">
    <location>
        <begin position="28"/>
        <end position="53"/>
    </location>
</feature>
<keyword evidence="1" id="KW-0472">Membrane</keyword>
<keyword evidence="1" id="KW-1133">Transmembrane helix</keyword>
<dbReference type="EMBL" id="JACHJT010000002">
    <property type="protein sequence ID" value="MBB4935593.1"/>
    <property type="molecule type" value="Genomic_DNA"/>
</dbReference>
<dbReference type="RefSeq" id="WP_184585283.1">
    <property type="nucleotide sequence ID" value="NZ_JACHJT010000002.1"/>
</dbReference>
<evidence type="ECO:0000256" key="1">
    <source>
        <dbReference type="SAM" id="Phobius"/>
    </source>
</evidence>
<keyword evidence="3" id="KW-1185">Reference proteome</keyword>
<comment type="caution">
    <text evidence="2">The sequence shown here is derived from an EMBL/GenBank/DDBJ whole genome shotgun (WGS) entry which is preliminary data.</text>
</comment>
<feature type="transmembrane region" description="Helical" evidence="1">
    <location>
        <begin position="65"/>
        <end position="87"/>
    </location>
</feature>
<accession>A0A7W7W699</accession>
<gene>
    <name evidence="2" type="ORF">F4561_006487</name>
</gene>
<protein>
    <submittedName>
        <fullName evidence="2">Uncharacterized protein</fullName>
    </submittedName>
</protein>
<feature type="transmembrane region" description="Helical" evidence="1">
    <location>
        <begin position="99"/>
        <end position="117"/>
    </location>
</feature>
<sequence>MTVEGTNDRDGGVGEAAQRTAPAGSSGVAAAVPIGLVWPVVLYFPLVGVIMPFVGRPETWEPGEVALVLAVSIVTASVPVLPVAWLLRRLRVPRPRATAAIGLLLACPAAIGLVWWAAVSPWSDRPVEAMTLTLLTSAATFVQVVRHSFGRRRLRAIAVISALILVVSVSTVVARYVAEGREEARTAFDTLPGSMVVLDREGWEPAGAVAIKDSYLEVTYRSTGQESRALHVTGYADPGYANFDDPCADLTDVTCEDRGPGLLRHYSTGPQMLTRHDDTHVVIEAPTWLPDARESDLLAAAEHVREPTPAEREKLRDLVVRDATREIIPG</sequence>
<dbReference type="AlphaFoldDB" id="A0A7W7W699"/>
<organism evidence="2 3">
    <name type="scientific">Lipingzhangella halophila</name>
    <dbReference type="NCBI Taxonomy" id="1783352"/>
    <lineage>
        <taxon>Bacteria</taxon>
        <taxon>Bacillati</taxon>
        <taxon>Actinomycetota</taxon>
        <taxon>Actinomycetes</taxon>
        <taxon>Streptosporangiales</taxon>
        <taxon>Nocardiopsidaceae</taxon>
        <taxon>Lipingzhangella</taxon>
    </lineage>
</organism>
<feature type="transmembrane region" description="Helical" evidence="1">
    <location>
        <begin position="157"/>
        <end position="178"/>
    </location>
</feature>
<feature type="transmembrane region" description="Helical" evidence="1">
    <location>
        <begin position="129"/>
        <end position="145"/>
    </location>
</feature>
<name>A0A7W7W699_9ACTN</name>
<dbReference type="Proteomes" id="UP000523007">
    <property type="component" value="Unassembled WGS sequence"/>
</dbReference>
<reference evidence="2 3" key="1">
    <citation type="submission" date="2020-08" db="EMBL/GenBank/DDBJ databases">
        <title>Sequencing the genomes of 1000 actinobacteria strains.</title>
        <authorList>
            <person name="Klenk H.-P."/>
        </authorList>
    </citation>
    <scope>NUCLEOTIDE SEQUENCE [LARGE SCALE GENOMIC DNA]</scope>
    <source>
        <strain evidence="2 3">DSM 102030</strain>
    </source>
</reference>